<dbReference type="InterPro" id="IPR016161">
    <property type="entry name" value="Ald_DH/histidinol_DH"/>
</dbReference>
<accession>A0ABX6BL76</accession>
<dbReference type="InterPro" id="IPR029510">
    <property type="entry name" value="Ald_DH_CS_GLU"/>
</dbReference>
<protein>
    <submittedName>
        <fullName evidence="5">Aldehyde dehydrogenase family protein</fullName>
    </submittedName>
</protein>
<dbReference type="SUPFAM" id="SSF53720">
    <property type="entry name" value="ALDH-like"/>
    <property type="match status" value="1"/>
</dbReference>
<dbReference type="Gene3D" id="3.40.309.10">
    <property type="entry name" value="Aldehyde Dehydrogenase, Chain A, domain 2"/>
    <property type="match status" value="1"/>
</dbReference>
<dbReference type="RefSeq" id="WP_062759855.1">
    <property type="nucleotide sequence ID" value="NZ_CP023693.1"/>
</dbReference>
<name>A0ABX6BL76_9ACTN</name>
<dbReference type="PROSITE" id="PS00070">
    <property type="entry name" value="ALDEHYDE_DEHYDR_CYS"/>
    <property type="match status" value="1"/>
</dbReference>
<sequence>MPEQLIRVEAVGAAESYTGRGDLLALENPATGTTYAEVREADEELVDQVVAGAAATYRNEWSTVEPLERARLMLRWADVLMDHQDELARIESTDVGHLYRESAADVGAAARWLRYFAGVADKIEGQSVTSHPDRSAFVTREPYGVVAGVNSFNGNMLMFGMKAAPALATGNCFVLKAPELGPLSSFRMAELAVEAGIPRGVVSVVSGRGHITGPALVAHPEVGMVMFTGGLNGARGVIESSAVNIKPLTLELGGKNAVVLLDDVDLDRIVPHLLHSNFVKCGQSCAAGSRVFVPRRLADELAGRMAEAARLIRPGDPFVPSSDMGAIISEQQVARVEDLVRRAVEGGAAVLAGGRRAETGPATVNGHFFEPTVLADLDDGNIAAREEIFGPVVGLLTYDGLDEVVARANGLDFGLTAQIWGDDVGAVHHLTRGIEAGTVWVNTYRSIHPSAPYGGFKHSGYGRENGAEVLKTYTRAKTTVWNHGAARHPYGDLLEAPAAR</sequence>
<dbReference type="Proteomes" id="UP000326029">
    <property type="component" value="Chromosome"/>
</dbReference>
<dbReference type="InterPro" id="IPR016160">
    <property type="entry name" value="Ald_DH_CS_CYS"/>
</dbReference>
<dbReference type="InterPro" id="IPR015590">
    <property type="entry name" value="Aldehyde_DH_dom"/>
</dbReference>
<comment type="similarity">
    <text evidence="3">Belongs to the aldehyde dehydrogenase family.</text>
</comment>
<keyword evidence="1 3" id="KW-0560">Oxidoreductase</keyword>
<evidence type="ECO:0000256" key="2">
    <source>
        <dbReference type="PROSITE-ProRule" id="PRU10007"/>
    </source>
</evidence>
<gene>
    <name evidence="5" type="ORF">CP977_31045</name>
</gene>
<proteinExistence type="inferred from homology"/>
<dbReference type="EMBL" id="CP023693">
    <property type="protein sequence ID" value="QEV36062.1"/>
    <property type="molecule type" value="Genomic_DNA"/>
</dbReference>
<dbReference type="PANTHER" id="PTHR11699">
    <property type="entry name" value="ALDEHYDE DEHYDROGENASE-RELATED"/>
    <property type="match status" value="1"/>
</dbReference>
<reference evidence="5 6" key="1">
    <citation type="submission" date="2017-09" db="EMBL/GenBank/DDBJ databases">
        <authorList>
            <person name="Lee N."/>
            <person name="Cho B.-K."/>
        </authorList>
    </citation>
    <scope>NUCLEOTIDE SEQUENCE [LARGE SCALE GENOMIC DNA]</scope>
    <source>
        <strain evidence="5 6">ATCC 19740</strain>
    </source>
</reference>
<evidence type="ECO:0000313" key="5">
    <source>
        <dbReference type="EMBL" id="QEV36062.1"/>
    </source>
</evidence>
<evidence type="ECO:0000256" key="1">
    <source>
        <dbReference type="ARBA" id="ARBA00023002"/>
    </source>
</evidence>
<evidence type="ECO:0000256" key="3">
    <source>
        <dbReference type="RuleBase" id="RU003345"/>
    </source>
</evidence>
<evidence type="ECO:0000313" key="6">
    <source>
        <dbReference type="Proteomes" id="UP000326029"/>
    </source>
</evidence>
<dbReference type="InterPro" id="IPR016162">
    <property type="entry name" value="Ald_DH_N"/>
</dbReference>
<organism evidence="5 6">
    <name type="scientific">Streptomyces cinereoruber</name>
    <dbReference type="NCBI Taxonomy" id="67260"/>
    <lineage>
        <taxon>Bacteria</taxon>
        <taxon>Bacillati</taxon>
        <taxon>Actinomycetota</taxon>
        <taxon>Actinomycetes</taxon>
        <taxon>Kitasatosporales</taxon>
        <taxon>Streptomycetaceae</taxon>
        <taxon>Streptomyces</taxon>
    </lineage>
</organism>
<dbReference type="InterPro" id="IPR016163">
    <property type="entry name" value="Ald_DH_C"/>
</dbReference>
<dbReference type="Pfam" id="PF00171">
    <property type="entry name" value="Aldedh"/>
    <property type="match status" value="1"/>
</dbReference>
<dbReference type="PROSITE" id="PS00687">
    <property type="entry name" value="ALDEHYDE_DEHYDR_GLU"/>
    <property type="match status" value="1"/>
</dbReference>
<dbReference type="Gene3D" id="3.40.605.10">
    <property type="entry name" value="Aldehyde Dehydrogenase, Chain A, domain 1"/>
    <property type="match status" value="1"/>
</dbReference>
<keyword evidence="6" id="KW-1185">Reference proteome</keyword>
<evidence type="ECO:0000259" key="4">
    <source>
        <dbReference type="Pfam" id="PF00171"/>
    </source>
</evidence>
<feature type="active site" evidence="2">
    <location>
        <position position="251"/>
    </location>
</feature>
<feature type="domain" description="Aldehyde dehydrogenase" evidence="4">
    <location>
        <begin position="24"/>
        <end position="478"/>
    </location>
</feature>
<dbReference type="GeneID" id="95458202"/>